<organism evidence="2">
    <name type="scientific">Siphoviridae sp. ctBLh2</name>
    <dbReference type="NCBI Taxonomy" id="2827803"/>
    <lineage>
        <taxon>Viruses</taxon>
        <taxon>Duplodnaviria</taxon>
        <taxon>Heunggongvirae</taxon>
        <taxon>Uroviricota</taxon>
        <taxon>Caudoviricetes</taxon>
    </lineage>
</organism>
<evidence type="ECO:0000313" key="2">
    <source>
        <dbReference type="EMBL" id="DAF45417.1"/>
    </source>
</evidence>
<sequence>MASALFAGFGGARTAHAALLGQFVLLVADELLLAGVGHHRYGFDLFARLDLAQVDVHGLGHRRGFGRRGVCQHGDAGIDGGAERPFAEDRHGGQVLGSELLDEGLDVRRRVERQQSVVFQVHVVEIGGYGPGQDYRIDRQFEFGERLRQLGLVGLAQGEEELLVLMFDDQLDEGGERPVGERDLAFAVDDVLLQVEGYGLGLADVFHGFRNGDARLLADVEETVHSGSRREDDGRMRKDFDPLCAELLQRDADNADKGLVGDLYLILLGQLVERGFFDDCRPRLRNQYAFYFQLRKCLVCSFRGVYLATSSHTRLIGKISTAQRYKIQCKIEIFLEIKRCSVSLRYKMTVMANSMAMTQNHTSPDPRGQSAKSSRAGDVTMIPRTK</sequence>
<feature type="region of interest" description="Disordered" evidence="1">
    <location>
        <begin position="358"/>
        <end position="386"/>
    </location>
</feature>
<dbReference type="EMBL" id="BK032514">
    <property type="protein sequence ID" value="DAF45417.1"/>
    <property type="molecule type" value="Genomic_DNA"/>
</dbReference>
<name>A0A8S5S392_9CAUD</name>
<accession>A0A8S5S392</accession>
<evidence type="ECO:0000256" key="1">
    <source>
        <dbReference type="SAM" id="MobiDB-lite"/>
    </source>
</evidence>
<reference evidence="2" key="1">
    <citation type="journal article" date="2021" name="Proc. Natl. Acad. Sci. U.S.A.">
        <title>A Catalog of Tens of Thousands of Viruses from Human Metagenomes Reveals Hidden Associations with Chronic Diseases.</title>
        <authorList>
            <person name="Tisza M.J."/>
            <person name="Buck C.B."/>
        </authorList>
    </citation>
    <scope>NUCLEOTIDE SEQUENCE</scope>
    <source>
        <strain evidence="2">CtBLh2</strain>
    </source>
</reference>
<protein>
    <submittedName>
        <fullName evidence="2">Uncharacterized protein</fullName>
    </submittedName>
</protein>
<proteinExistence type="predicted"/>